<reference evidence="1" key="2">
    <citation type="submission" date="2015-03" db="UniProtKB">
        <authorList>
            <consortium name="EnsemblPlants"/>
        </authorList>
    </citation>
    <scope>IDENTIFICATION</scope>
</reference>
<dbReference type="EnsemblPlants" id="Bo3g101650.1">
    <property type="protein sequence ID" value="Bo3g101650.1"/>
    <property type="gene ID" value="Bo3g101650"/>
</dbReference>
<sequence length="51" mass="5778">MRSEARSFVAFGLEILSYLVKAALAKKFKKVSPSIHFPVLFHAYVSPIRLI</sequence>
<proteinExistence type="predicted"/>
<protein>
    <submittedName>
        <fullName evidence="1">Uncharacterized protein</fullName>
    </submittedName>
</protein>
<organism evidence="1 2">
    <name type="scientific">Brassica oleracea var. oleracea</name>
    <dbReference type="NCBI Taxonomy" id="109376"/>
    <lineage>
        <taxon>Eukaryota</taxon>
        <taxon>Viridiplantae</taxon>
        <taxon>Streptophyta</taxon>
        <taxon>Embryophyta</taxon>
        <taxon>Tracheophyta</taxon>
        <taxon>Spermatophyta</taxon>
        <taxon>Magnoliopsida</taxon>
        <taxon>eudicotyledons</taxon>
        <taxon>Gunneridae</taxon>
        <taxon>Pentapetalae</taxon>
        <taxon>rosids</taxon>
        <taxon>malvids</taxon>
        <taxon>Brassicales</taxon>
        <taxon>Brassicaceae</taxon>
        <taxon>Brassiceae</taxon>
        <taxon>Brassica</taxon>
    </lineage>
</organism>
<keyword evidence="2" id="KW-1185">Reference proteome</keyword>
<dbReference type="OMA" id="HAYVSPI"/>
<dbReference type="HOGENOM" id="CLU_3109202_0_0_1"/>
<name>A0A0D3BF75_BRAOL</name>
<evidence type="ECO:0000313" key="1">
    <source>
        <dbReference type="EnsemblPlants" id="Bo3g101650.1"/>
    </source>
</evidence>
<dbReference type="Proteomes" id="UP000032141">
    <property type="component" value="Chromosome C3"/>
</dbReference>
<dbReference type="Gramene" id="Bo3g101650.1">
    <property type="protein sequence ID" value="Bo3g101650.1"/>
    <property type="gene ID" value="Bo3g101650"/>
</dbReference>
<reference evidence="1 2" key="1">
    <citation type="journal article" date="2014" name="Genome Biol.">
        <title>Transcriptome and methylome profiling reveals relics of genome dominance in the mesopolyploid Brassica oleracea.</title>
        <authorList>
            <person name="Parkin I.A."/>
            <person name="Koh C."/>
            <person name="Tang H."/>
            <person name="Robinson S.J."/>
            <person name="Kagale S."/>
            <person name="Clarke W.E."/>
            <person name="Town C.D."/>
            <person name="Nixon J."/>
            <person name="Krishnakumar V."/>
            <person name="Bidwell S.L."/>
            <person name="Denoeud F."/>
            <person name="Belcram H."/>
            <person name="Links M.G."/>
            <person name="Just J."/>
            <person name="Clarke C."/>
            <person name="Bender T."/>
            <person name="Huebert T."/>
            <person name="Mason A.S."/>
            <person name="Pires J.C."/>
            <person name="Barker G."/>
            <person name="Moore J."/>
            <person name="Walley P.G."/>
            <person name="Manoli S."/>
            <person name="Batley J."/>
            <person name="Edwards D."/>
            <person name="Nelson M.N."/>
            <person name="Wang X."/>
            <person name="Paterson A.H."/>
            <person name="King G."/>
            <person name="Bancroft I."/>
            <person name="Chalhoub B."/>
            <person name="Sharpe A.G."/>
        </authorList>
    </citation>
    <scope>NUCLEOTIDE SEQUENCE</scope>
    <source>
        <strain evidence="1 2">cv. TO1000</strain>
    </source>
</reference>
<evidence type="ECO:0000313" key="2">
    <source>
        <dbReference type="Proteomes" id="UP000032141"/>
    </source>
</evidence>
<accession>A0A0D3BF75</accession>
<dbReference type="AlphaFoldDB" id="A0A0D3BF75"/>